<comment type="pathway">
    <text evidence="3">Protein modification; protein ubiquitination.</text>
</comment>
<feature type="transmembrane region" description="Helical" evidence="17">
    <location>
        <begin position="37"/>
        <end position="57"/>
    </location>
</feature>
<feature type="region of interest" description="Disordered" evidence="16">
    <location>
        <begin position="1016"/>
        <end position="1136"/>
    </location>
</feature>
<dbReference type="GO" id="GO:0043161">
    <property type="term" value="P:proteasome-mediated ubiquitin-dependent protein catabolic process"/>
    <property type="evidence" value="ECO:0007669"/>
    <property type="project" value="TreeGrafter"/>
</dbReference>
<evidence type="ECO:0000256" key="8">
    <source>
        <dbReference type="ARBA" id="ARBA00022723"/>
    </source>
</evidence>
<reference evidence="19 20" key="1">
    <citation type="submission" date="2019-10" db="EMBL/GenBank/DDBJ databases">
        <authorList>
            <person name="Palmer J.M."/>
        </authorList>
    </citation>
    <scope>NUCLEOTIDE SEQUENCE [LARGE SCALE GENOMIC DNA]</scope>
    <source>
        <strain evidence="19 20">TWF696</strain>
    </source>
</reference>
<evidence type="ECO:0000256" key="16">
    <source>
        <dbReference type="SAM" id="MobiDB-lite"/>
    </source>
</evidence>
<dbReference type="InterPro" id="IPR050731">
    <property type="entry name" value="HRD1_E3_ubiq-ligases"/>
</dbReference>
<feature type="compositionally biased region" description="Pro residues" evidence="16">
    <location>
        <begin position="675"/>
        <end position="688"/>
    </location>
</feature>
<dbReference type="InterPro" id="IPR057992">
    <property type="entry name" value="TPR_SYVN1_N"/>
</dbReference>
<evidence type="ECO:0000256" key="12">
    <source>
        <dbReference type="ARBA" id="ARBA00022833"/>
    </source>
</evidence>
<feature type="transmembrane region" description="Helical" evidence="17">
    <location>
        <begin position="173"/>
        <end position="196"/>
    </location>
</feature>
<dbReference type="InterPro" id="IPR013083">
    <property type="entry name" value="Znf_RING/FYVE/PHD"/>
</dbReference>
<feature type="compositionally biased region" description="Low complexity" evidence="16">
    <location>
        <begin position="1052"/>
        <end position="1063"/>
    </location>
</feature>
<dbReference type="CDD" id="cd16479">
    <property type="entry name" value="RING-H2_synoviolin"/>
    <property type="match status" value="1"/>
</dbReference>
<evidence type="ECO:0000256" key="10">
    <source>
        <dbReference type="ARBA" id="ARBA00022786"/>
    </source>
</evidence>
<feature type="compositionally biased region" description="Polar residues" evidence="16">
    <location>
        <begin position="894"/>
        <end position="906"/>
    </location>
</feature>
<dbReference type="SMART" id="SM00184">
    <property type="entry name" value="RING"/>
    <property type="match status" value="1"/>
</dbReference>
<feature type="region of interest" description="Disordered" evidence="16">
    <location>
        <begin position="400"/>
        <end position="487"/>
    </location>
</feature>
<comment type="caution">
    <text evidence="19">The sequence shown here is derived from an EMBL/GenBank/DDBJ whole genome shotgun (WGS) entry which is preliminary data.</text>
</comment>
<dbReference type="GO" id="GO:0008270">
    <property type="term" value="F:zinc ion binding"/>
    <property type="evidence" value="ECO:0007669"/>
    <property type="project" value="UniProtKB-KW"/>
</dbReference>
<evidence type="ECO:0000256" key="6">
    <source>
        <dbReference type="ARBA" id="ARBA00022679"/>
    </source>
</evidence>
<dbReference type="EC" id="2.3.2.27" evidence="5"/>
<evidence type="ECO:0000256" key="15">
    <source>
        <dbReference type="PROSITE-ProRule" id="PRU00175"/>
    </source>
</evidence>
<comment type="similarity">
    <text evidence="4">Belongs to the HRD1 family.</text>
</comment>
<feature type="compositionally biased region" description="Basic and acidic residues" evidence="16">
    <location>
        <begin position="1121"/>
        <end position="1136"/>
    </location>
</feature>
<keyword evidence="20" id="KW-1185">Reference proteome</keyword>
<keyword evidence="11" id="KW-0256">Endoplasmic reticulum</keyword>
<keyword evidence="6" id="KW-0808">Transferase</keyword>
<evidence type="ECO:0000256" key="3">
    <source>
        <dbReference type="ARBA" id="ARBA00004906"/>
    </source>
</evidence>
<dbReference type="Gene3D" id="3.30.40.10">
    <property type="entry name" value="Zinc/RING finger domain, C3HC4 (zinc finger)"/>
    <property type="match status" value="1"/>
</dbReference>
<comment type="catalytic activity">
    <reaction evidence="1">
        <text>S-ubiquitinyl-[E2 ubiquitin-conjugating enzyme]-L-cysteine + [acceptor protein]-L-lysine = [E2 ubiquitin-conjugating enzyme]-L-cysteine + N(6)-ubiquitinyl-[acceptor protein]-L-lysine.</text>
        <dbReference type="EC" id="2.3.2.27"/>
    </reaction>
</comment>
<dbReference type="PANTHER" id="PTHR22763">
    <property type="entry name" value="RING ZINC FINGER PROTEIN"/>
    <property type="match status" value="1"/>
</dbReference>
<feature type="compositionally biased region" description="Low complexity" evidence="16">
    <location>
        <begin position="450"/>
        <end position="459"/>
    </location>
</feature>
<feature type="compositionally biased region" description="Low complexity" evidence="16">
    <location>
        <begin position="660"/>
        <end position="674"/>
    </location>
</feature>
<keyword evidence="12" id="KW-0862">Zinc</keyword>
<dbReference type="GO" id="GO:0005789">
    <property type="term" value="C:endoplasmic reticulum membrane"/>
    <property type="evidence" value="ECO:0007669"/>
    <property type="project" value="UniProtKB-SubCell"/>
</dbReference>
<feature type="region of interest" description="Disordered" evidence="16">
    <location>
        <begin position="750"/>
        <end position="810"/>
    </location>
</feature>
<evidence type="ECO:0000256" key="4">
    <source>
        <dbReference type="ARBA" id="ARBA00010089"/>
    </source>
</evidence>
<feature type="transmembrane region" description="Helical" evidence="17">
    <location>
        <begin position="103"/>
        <end position="120"/>
    </location>
</feature>
<dbReference type="SUPFAM" id="SSF57850">
    <property type="entry name" value="RING/U-box"/>
    <property type="match status" value="1"/>
</dbReference>
<proteinExistence type="inferred from homology"/>
<dbReference type="PROSITE" id="PS50089">
    <property type="entry name" value="ZF_RING_2"/>
    <property type="match status" value="1"/>
</dbReference>
<feature type="compositionally biased region" description="Polar residues" evidence="16">
    <location>
        <begin position="781"/>
        <end position="792"/>
    </location>
</feature>
<evidence type="ECO:0000259" key="18">
    <source>
        <dbReference type="PROSITE" id="PS50089"/>
    </source>
</evidence>
<evidence type="ECO:0000256" key="9">
    <source>
        <dbReference type="ARBA" id="ARBA00022771"/>
    </source>
</evidence>
<dbReference type="Pfam" id="PF13639">
    <property type="entry name" value="zf-RING_2"/>
    <property type="match status" value="1"/>
</dbReference>
<feature type="compositionally biased region" description="Low complexity" evidence="16">
    <location>
        <begin position="836"/>
        <end position="883"/>
    </location>
</feature>
<feature type="region of interest" description="Disordered" evidence="16">
    <location>
        <begin position="825"/>
        <end position="991"/>
    </location>
</feature>
<feature type="transmembrane region" description="Helical" evidence="17">
    <location>
        <begin position="268"/>
        <end position="289"/>
    </location>
</feature>
<dbReference type="AlphaFoldDB" id="A0AAV9UDN2"/>
<evidence type="ECO:0000256" key="14">
    <source>
        <dbReference type="ARBA" id="ARBA00023136"/>
    </source>
</evidence>
<evidence type="ECO:0000256" key="11">
    <source>
        <dbReference type="ARBA" id="ARBA00022824"/>
    </source>
</evidence>
<keyword evidence="9 15" id="KW-0863">Zinc-finger</keyword>
<accession>A0AAV9UDN2</accession>
<organism evidence="19 20">
    <name type="scientific">Orbilia brochopaga</name>
    <dbReference type="NCBI Taxonomy" id="3140254"/>
    <lineage>
        <taxon>Eukaryota</taxon>
        <taxon>Fungi</taxon>
        <taxon>Dikarya</taxon>
        <taxon>Ascomycota</taxon>
        <taxon>Pezizomycotina</taxon>
        <taxon>Orbiliomycetes</taxon>
        <taxon>Orbiliales</taxon>
        <taxon>Orbiliaceae</taxon>
        <taxon>Orbilia</taxon>
    </lineage>
</organism>
<feature type="compositionally biased region" description="Basic and acidic residues" evidence="16">
    <location>
        <begin position="907"/>
        <end position="918"/>
    </location>
</feature>
<feature type="compositionally biased region" description="Low complexity" evidence="16">
    <location>
        <begin position="419"/>
        <end position="432"/>
    </location>
</feature>
<keyword evidence="10" id="KW-0833">Ubl conjugation pathway</keyword>
<comment type="subcellular location">
    <subcellularLocation>
        <location evidence="2">Endoplasmic reticulum membrane</location>
        <topology evidence="2">Multi-pass membrane protein</topology>
    </subcellularLocation>
</comment>
<gene>
    <name evidence="19" type="primary">HRD1</name>
    <name evidence="19" type="ORF">TWF696_001608</name>
</gene>
<name>A0AAV9UDN2_9PEZI</name>
<protein>
    <recommendedName>
        <fullName evidence="5">RING-type E3 ubiquitin transferase</fullName>
        <ecNumber evidence="5">2.3.2.27</ecNumber>
    </recommendedName>
</protein>
<feature type="compositionally biased region" description="Polar residues" evidence="16">
    <location>
        <begin position="933"/>
        <end position="942"/>
    </location>
</feature>
<feature type="compositionally biased region" description="Low complexity" evidence="16">
    <location>
        <begin position="750"/>
        <end position="767"/>
    </location>
</feature>
<keyword evidence="8" id="KW-0479">Metal-binding</keyword>
<evidence type="ECO:0000256" key="5">
    <source>
        <dbReference type="ARBA" id="ARBA00012483"/>
    </source>
</evidence>
<feature type="compositionally biased region" description="Low complexity" evidence="16">
    <location>
        <begin position="1016"/>
        <end position="1035"/>
    </location>
</feature>
<evidence type="ECO:0000256" key="7">
    <source>
        <dbReference type="ARBA" id="ARBA00022692"/>
    </source>
</evidence>
<evidence type="ECO:0000256" key="13">
    <source>
        <dbReference type="ARBA" id="ARBA00022989"/>
    </source>
</evidence>
<evidence type="ECO:0000256" key="1">
    <source>
        <dbReference type="ARBA" id="ARBA00000900"/>
    </source>
</evidence>
<evidence type="ECO:0000256" key="2">
    <source>
        <dbReference type="ARBA" id="ARBA00004477"/>
    </source>
</evidence>
<dbReference type="GO" id="GO:0061630">
    <property type="term" value="F:ubiquitin protein ligase activity"/>
    <property type="evidence" value="ECO:0007669"/>
    <property type="project" value="UniProtKB-EC"/>
</dbReference>
<dbReference type="EMBL" id="JAVHNQ010000010">
    <property type="protein sequence ID" value="KAK6338137.1"/>
    <property type="molecule type" value="Genomic_DNA"/>
</dbReference>
<feature type="domain" description="RING-type" evidence="18">
    <location>
        <begin position="334"/>
        <end position="400"/>
    </location>
</feature>
<feature type="compositionally biased region" description="Polar residues" evidence="16">
    <location>
        <begin position="1069"/>
        <end position="1078"/>
    </location>
</feature>
<dbReference type="Proteomes" id="UP001375240">
    <property type="component" value="Unassembled WGS sequence"/>
</dbReference>
<dbReference type="GO" id="GO:0036503">
    <property type="term" value="P:ERAD pathway"/>
    <property type="evidence" value="ECO:0007669"/>
    <property type="project" value="TreeGrafter"/>
</dbReference>
<keyword evidence="14 17" id="KW-0472">Membrane</keyword>
<feature type="compositionally biased region" description="Basic and acidic residues" evidence="16">
    <location>
        <begin position="966"/>
        <end position="977"/>
    </location>
</feature>
<feature type="transmembrane region" description="Helical" evidence="17">
    <location>
        <begin position="140"/>
        <end position="161"/>
    </location>
</feature>
<feature type="compositionally biased region" description="Low complexity" evidence="16">
    <location>
        <begin position="598"/>
        <end position="640"/>
    </location>
</feature>
<feature type="compositionally biased region" description="Pro residues" evidence="16">
    <location>
        <begin position="433"/>
        <end position="443"/>
    </location>
</feature>
<dbReference type="PANTHER" id="PTHR22763:SF184">
    <property type="entry name" value="E3 UBIQUITIN-PROTEIN LIGASE SYNOVIOLIN"/>
    <property type="match status" value="1"/>
</dbReference>
<dbReference type="InterPro" id="IPR001841">
    <property type="entry name" value="Znf_RING"/>
</dbReference>
<dbReference type="Pfam" id="PF25563">
    <property type="entry name" value="TPR_SYVN1_N"/>
    <property type="match status" value="1"/>
</dbReference>
<evidence type="ECO:0000313" key="20">
    <source>
        <dbReference type="Proteomes" id="UP001375240"/>
    </source>
</evidence>
<feature type="region of interest" description="Disordered" evidence="16">
    <location>
        <begin position="598"/>
        <end position="717"/>
    </location>
</feature>
<dbReference type="InterPro" id="IPR058051">
    <property type="entry name" value="Znf_RING_synoviolin"/>
</dbReference>
<keyword evidence="13 17" id="KW-1133">Transmembrane helix</keyword>
<evidence type="ECO:0000313" key="19">
    <source>
        <dbReference type="EMBL" id="KAK6338137.1"/>
    </source>
</evidence>
<sequence>MMRLAVYGTVSTLVASGVVLQAFHQRANFYSACVHLAQSNACLMILTNFGFFMTLMFGKMVQKIFYGPLRPAEVEDLYEKAWYAITETFLAMTIFRDEFRGEFVAMFTVLLFLKCFHWLATSRVEFIQQTPPDRPYLFHARLASSLAILFILDFLLTRYSVLTLMQLPKPNMLVMFAFDFAILTINCSSVIARYLISAYEKVAVNRMSQSIRERKKKVLQTRVERGDITEEEMTQSLADDAEALDLCTWEAKSAWTFRANITSDVLKLLIYVAFFSIVLTFYGLPLHIIRDVYLTIRSFITKVRDYIAYKKATADMNSKYPDANATEIAREPLCIICRETMVAWSEAPTTGGRTAQVFVDDEGNIVDERMRPKKLPCGHVLHLMCLKSWMERQQRCPTCRRPVLDDPRHPQRHIPGEPPAGAIPAPANVNPAAQPPPPPPPGVPGGQGAQGPAHAGRGQQPPPPPFPNNMPQIPQAHGQRMAPGGAGINAFLPAGAFANVLHQNMAHQPPPLPQPPQPEMLYGTARQRQARIAHLQQVAQLNLQNDIQARMNNNTAAVAQVAVQEVVQQQQLWNQRMMHQMNLLVEEVRALRGHVPASTAGSAAGSATGAAGAAGSTTGTPAASVGGTPAQADRGTSLGPSPTPTTPLRSEVRPPPPPSSEASANISNAGSSTQPVPPSVLSPVPPASTAPSGSVDGAAAPDSNTQSPPNLLPPGFQLPPGWSIVPLYPVAQSGAGAGGGRAFATPQHIPTTVYTTPSPSSQAQQHQQHLHRHHNHQSPSASFTYLTPQPATSPAPVSDISLSTSGIRRRGIQRQYSSTLHAYHSMASPRREEHNPLAGASMGPPSAPQGPSSTTTTTTTTTATTAAGPTSPLASPATAAQTANIHSYGPPSASPSRHGSVSSTSREVLERRHREAHSPRSTSHFSPPGHEGPTSNPHQESTIMGALAGSAAGSVRRPELPTMDTSAEHNHPLDATHDPTQGRSPVEERRRASAGEILLSETDTVWPAPPVLPGSVAVSEASSSPNPSLPSSRTGSLRRRNRRSSNATMTIPPGSGSPVGTTGMFNVIPRSQTNSTVGSPVMGHTTAALNRLDVGSPSRMSLDREKEKDEGPSGGAGGADDGERGRSRSKEKEAEK</sequence>
<evidence type="ECO:0000256" key="17">
    <source>
        <dbReference type="SAM" id="Phobius"/>
    </source>
</evidence>
<feature type="compositionally biased region" description="Basic and acidic residues" evidence="16">
    <location>
        <begin position="1101"/>
        <end position="1111"/>
    </location>
</feature>
<keyword evidence="7 17" id="KW-0812">Transmembrane</keyword>